<evidence type="ECO:0000259" key="3">
    <source>
        <dbReference type="Pfam" id="PF02517"/>
    </source>
</evidence>
<feature type="transmembrane region" description="Helical" evidence="2">
    <location>
        <begin position="179"/>
        <end position="197"/>
    </location>
</feature>
<sequence length="198" mass="22498">MKTYLDARIWKIFGLYLYQYLNSLLVSCYLLAYLFLWEVVILQLLYLVSLVWLLNKYPRPISAQTRFVWLFTCLGSMFLVSILIGILSPVTSANQNSLVSVQSQLPLGVFILFLINASFVEELVYRGYLWSVFPKPYHALLVASIVFALAHQPNSLGSWVVYGSLGLCLGFMRLKTDLLGATGLHLMWNGLVLLTTFL</sequence>
<dbReference type="PANTHER" id="PTHR36435">
    <property type="entry name" value="SLR1288 PROTEIN"/>
    <property type="match status" value="1"/>
</dbReference>
<protein>
    <submittedName>
        <fullName evidence="4">Abortive infection protein</fullName>
    </submittedName>
</protein>
<dbReference type="PROSITE" id="PS51257">
    <property type="entry name" value="PROKAR_LIPOPROTEIN"/>
    <property type="match status" value="1"/>
</dbReference>
<reference evidence="4 5" key="1">
    <citation type="submission" date="2019-05" db="EMBL/GenBank/DDBJ databases">
        <authorList>
            <consortium name="Pathogen Informatics"/>
        </authorList>
    </citation>
    <scope>NUCLEOTIDE SEQUENCE [LARGE SCALE GENOMIC DNA]</scope>
    <source>
        <strain evidence="4 5">NCTC5386</strain>
    </source>
</reference>
<feature type="transmembrane region" description="Helical" evidence="2">
    <location>
        <begin position="107"/>
        <end position="125"/>
    </location>
</feature>
<feature type="transmembrane region" description="Helical" evidence="2">
    <location>
        <begin position="12"/>
        <end position="33"/>
    </location>
</feature>
<dbReference type="Pfam" id="PF02517">
    <property type="entry name" value="Rce1-like"/>
    <property type="match status" value="1"/>
</dbReference>
<dbReference type="Proteomes" id="UP000394068">
    <property type="component" value="Unassembled WGS sequence"/>
</dbReference>
<feature type="transmembrane region" description="Helical" evidence="2">
    <location>
        <begin position="156"/>
        <end position="172"/>
    </location>
</feature>
<keyword evidence="2" id="KW-1133">Transmembrane helix</keyword>
<dbReference type="PANTHER" id="PTHR36435:SF1">
    <property type="entry name" value="CAAX AMINO TERMINAL PROTEASE FAMILY PROTEIN"/>
    <property type="match status" value="1"/>
</dbReference>
<dbReference type="GO" id="GO:0004175">
    <property type="term" value="F:endopeptidase activity"/>
    <property type="evidence" value="ECO:0007669"/>
    <property type="project" value="UniProtKB-ARBA"/>
</dbReference>
<gene>
    <name evidence="4" type="ORF">NCTC5386_00723</name>
</gene>
<feature type="transmembrane region" description="Helical" evidence="2">
    <location>
        <begin position="67"/>
        <end position="87"/>
    </location>
</feature>
<dbReference type="GO" id="GO:0080120">
    <property type="term" value="P:CAAX-box protein maturation"/>
    <property type="evidence" value="ECO:0007669"/>
    <property type="project" value="UniProtKB-ARBA"/>
</dbReference>
<evidence type="ECO:0000313" key="4">
    <source>
        <dbReference type="EMBL" id="VTS12886.1"/>
    </source>
</evidence>
<dbReference type="AlphaFoldDB" id="A0A4U9XIT2"/>
<accession>A0A4U9XIT2</accession>
<evidence type="ECO:0000256" key="2">
    <source>
        <dbReference type="SAM" id="Phobius"/>
    </source>
</evidence>
<dbReference type="RefSeq" id="WP_077322229.1">
    <property type="nucleotide sequence ID" value="NZ_CABEHT010000001.1"/>
</dbReference>
<organism evidence="4 5">
    <name type="scientific">Streptococcus pseudoporcinus</name>
    <dbReference type="NCBI Taxonomy" id="361101"/>
    <lineage>
        <taxon>Bacteria</taxon>
        <taxon>Bacillati</taxon>
        <taxon>Bacillota</taxon>
        <taxon>Bacilli</taxon>
        <taxon>Lactobacillales</taxon>
        <taxon>Streptococcaceae</taxon>
        <taxon>Streptococcus</taxon>
    </lineage>
</organism>
<evidence type="ECO:0000256" key="1">
    <source>
        <dbReference type="ARBA" id="ARBA00009067"/>
    </source>
</evidence>
<dbReference type="EMBL" id="CABEHT010000001">
    <property type="protein sequence ID" value="VTS12886.1"/>
    <property type="molecule type" value="Genomic_DNA"/>
</dbReference>
<dbReference type="InterPro" id="IPR052710">
    <property type="entry name" value="CAAX_protease"/>
</dbReference>
<feature type="transmembrane region" description="Helical" evidence="2">
    <location>
        <begin position="39"/>
        <end position="55"/>
    </location>
</feature>
<dbReference type="InterPro" id="IPR003675">
    <property type="entry name" value="Rce1/LyrA-like_dom"/>
</dbReference>
<feature type="domain" description="CAAX prenyl protease 2/Lysostaphin resistance protein A-like" evidence="3">
    <location>
        <begin position="105"/>
        <end position="190"/>
    </location>
</feature>
<evidence type="ECO:0000313" key="5">
    <source>
        <dbReference type="Proteomes" id="UP000394068"/>
    </source>
</evidence>
<proteinExistence type="inferred from homology"/>
<comment type="similarity">
    <text evidence="1">Belongs to the UPF0177 family.</text>
</comment>
<name>A0A4U9XIT2_9STRE</name>
<feature type="transmembrane region" description="Helical" evidence="2">
    <location>
        <begin position="132"/>
        <end position="150"/>
    </location>
</feature>
<keyword evidence="2" id="KW-0472">Membrane</keyword>
<keyword evidence="2" id="KW-0812">Transmembrane</keyword>